<dbReference type="PANTHER" id="PTHR39518">
    <property type="entry name" value="UPF0215 PROTEIN MJ1150"/>
    <property type="match status" value="1"/>
</dbReference>
<dbReference type="PANTHER" id="PTHR39518:SF2">
    <property type="entry name" value="UPF0215 PROTEIN MJ1150"/>
    <property type="match status" value="1"/>
</dbReference>
<accession>A0A075G2R5</accession>
<dbReference type="AlphaFoldDB" id="A0A075G2R5"/>
<dbReference type="Pfam" id="PF01949">
    <property type="entry name" value="Endo_dU"/>
    <property type="match status" value="1"/>
</dbReference>
<protein>
    <recommendedName>
        <fullName evidence="1">UPF0215 protein</fullName>
    </recommendedName>
</protein>
<organism evidence="2">
    <name type="scientific">uncultured marine thaumarchaeote AD1000_72_F04</name>
    <dbReference type="NCBI Taxonomy" id="1455938"/>
    <lineage>
        <taxon>Archaea</taxon>
        <taxon>Nitrososphaerota</taxon>
        <taxon>environmental samples</taxon>
    </lineage>
</organism>
<dbReference type="EMBL" id="KF900469">
    <property type="protein sequence ID" value="AIE96117.1"/>
    <property type="molecule type" value="Genomic_DNA"/>
</dbReference>
<evidence type="ECO:0000313" key="2">
    <source>
        <dbReference type="EMBL" id="AIE96117.1"/>
    </source>
</evidence>
<dbReference type="InterPro" id="IPR002802">
    <property type="entry name" value="Endo_dU"/>
</dbReference>
<dbReference type="HAMAP" id="MF_00582">
    <property type="entry name" value="UPF0215"/>
    <property type="match status" value="1"/>
</dbReference>
<dbReference type="PIRSF" id="PIRSF006380">
    <property type="entry name" value="UCP006380"/>
    <property type="match status" value="1"/>
</dbReference>
<reference evidence="2" key="1">
    <citation type="journal article" date="2014" name="Genome Biol. Evol.">
        <title>Pangenome evidence for extensive interdomain horizontal transfer affecting lineage core and shell genes in uncultured planktonic thaumarchaeota and euryarchaeota.</title>
        <authorList>
            <person name="Deschamps P."/>
            <person name="Zivanovic Y."/>
            <person name="Moreira D."/>
            <person name="Rodriguez-Valera F."/>
            <person name="Lopez-Garcia P."/>
        </authorList>
    </citation>
    <scope>NUCLEOTIDE SEQUENCE</scope>
</reference>
<name>A0A075G2R5_9ARCH</name>
<evidence type="ECO:0000256" key="1">
    <source>
        <dbReference type="HAMAP-Rule" id="MF_00582"/>
    </source>
</evidence>
<comment type="similarity">
    <text evidence="1">Belongs to the UPF0215 family.</text>
</comment>
<dbReference type="Gene3D" id="3.30.2170.10">
    <property type="entry name" value="archaeoglobus fulgidus dsm 4304 superfamily"/>
    <property type="match status" value="1"/>
</dbReference>
<proteinExistence type="inferred from homology"/>
<sequence>MLWSLQDLLIADTRGRKMRRLHLEKKGIRGLAIAESFRHDSQKSVLAGVIISSDLVIDGFVLGGATIKGDDATDEIISMYQKLDRNDISFLMVSGLVISLYNMVDVKKISDTLDIPVIGVTYSDSGTLDETIKNHFPDDYEEKLIQYKKIGDREKVSLKTGSDLFVRYEGCTSTECKQLLDRITPSGPTPEPLRIAQLLAKTVLTN</sequence>